<name>A0A371F7A5_MUCPR</name>
<dbReference type="Proteomes" id="UP000257109">
    <property type="component" value="Unassembled WGS sequence"/>
</dbReference>
<protein>
    <submittedName>
        <fullName evidence="1">Uncharacterized protein</fullName>
    </submittedName>
</protein>
<evidence type="ECO:0000313" key="2">
    <source>
        <dbReference type="Proteomes" id="UP000257109"/>
    </source>
</evidence>
<feature type="non-terminal residue" evidence="1">
    <location>
        <position position="1"/>
    </location>
</feature>
<keyword evidence="2" id="KW-1185">Reference proteome</keyword>
<evidence type="ECO:0000313" key="1">
    <source>
        <dbReference type="EMBL" id="RDX74176.1"/>
    </source>
</evidence>
<dbReference type="EMBL" id="QJKJ01010261">
    <property type="protein sequence ID" value="RDX74176.1"/>
    <property type="molecule type" value="Genomic_DNA"/>
</dbReference>
<accession>A0A371F7A5</accession>
<dbReference type="OrthoDB" id="1435337at2759"/>
<reference evidence="1" key="1">
    <citation type="submission" date="2018-05" db="EMBL/GenBank/DDBJ databases">
        <title>Draft genome of Mucuna pruriens seed.</title>
        <authorList>
            <person name="Nnadi N.E."/>
            <person name="Vos R."/>
            <person name="Hasami M.H."/>
            <person name="Devisetty U.K."/>
            <person name="Aguiy J.C."/>
        </authorList>
    </citation>
    <scope>NUCLEOTIDE SEQUENCE [LARGE SCALE GENOMIC DNA]</scope>
    <source>
        <strain evidence="1">JCA_2017</strain>
    </source>
</reference>
<sequence length="128" mass="14688">MVLPLSEEVVTLFIIHGLGGQNGECLRKIQHAWKNVVKRRPEWGLWSCRASSTAAWEKYLRELEQDQALAEKEELTAALAGSESREAKAKNQLQERIILLEAYVARGKLHNEHLEQQRRQGLMELISE</sequence>
<gene>
    <name evidence="1" type="ORF">CR513_46107</name>
</gene>
<comment type="caution">
    <text evidence="1">The sequence shown here is derived from an EMBL/GenBank/DDBJ whole genome shotgun (WGS) entry which is preliminary data.</text>
</comment>
<dbReference type="AlphaFoldDB" id="A0A371F7A5"/>
<proteinExistence type="predicted"/>
<organism evidence="1 2">
    <name type="scientific">Mucuna pruriens</name>
    <name type="common">Velvet bean</name>
    <name type="synonym">Dolichos pruriens</name>
    <dbReference type="NCBI Taxonomy" id="157652"/>
    <lineage>
        <taxon>Eukaryota</taxon>
        <taxon>Viridiplantae</taxon>
        <taxon>Streptophyta</taxon>
        <taxon>Embryophyta</taxon>
        <taxon>Tracheophyta</taxon>
        <taxon>Spermatophyta</taxon>
        <taxon>Magnoliopsida</taxon>
        <taxon>eudicotyledons</taxon>
        <taxon>Gunneridae</taxon>
        <taxon>Pentapetalae</taxon>
        <taxon>rosids</taxon>
        <taxon>fabids</taxon>
        <taxon>Fabales</taxon>
        <taxon>Fabaceae</taxon>
        <taxon>Papilionoideae</taxon>
        <taxon>50 kb inversion clade</taxon>
        <taxon>NPAAA clade</taxon>
        <taxon>indigoferoid/millettioid clade</taxon>
        <taxon>Phaseoleae</taxon>
        <taxon>Mucuna</taxon>
    </lineage>
</organism>